<gene>
    <name evidence="1" type="ORF">TrLO_g12864</name>
</gene>
<evidence type="ECO:0000313" key="1">
    <source>
        <dbReference type="EMBL" id="GMI16500.1"/>
    </source>
</evidence>
<name>A0A9W7FQV5_9STRA</name>
<comment type="caution">
    <text evidence="1">The sequence shown here is derived from an EMBL/GenBank/DDBJ whole genome shotgun (WGS) entry which is preliminary data.</text>
</comment>
<sequence length="310" mass="35573">MEDFLRHASKTLPDKSPKIATMPTKRFDTTTESGLRAIVARRDELEPRSVIAERLKARKIANTKTSIVFGFDENEWQTDAQFRQKNILRAEKRDITAEKKKMHDMKMHLKFHTNISFGGEGEPIDYTQDSKMADPTGHIHEYTGVLNKQVEKFIKKSSLYFGNDMPIYKSSAHAGMESGVRGENNNDFQQTQEETAKLKKDLRACHYSLGDDKIEYTTDHQRGYKAYTTKEMESVRGSLAQEVKADLRKCHFELGHDEVLWETDLMRTQRVSGAAATEGRDPAKDREHAKQLKSALQKTSFIIGDNEEYF</sequence>
<dbReference type="AlphaFoldDB" id="A0A9W7FQV5"/>
<dbReference type="Proteomes" id="UP001165122">
    <property type="component" value="Unassembled WGS sequence"/>
</dbReference>
<protein>
    <submittedName>
        <fullName evidence="1">Uncharacterized protein</fullName>
    </submittedName>
</protein>
<accession>A0A9W7FQV5</accession>
<reference evidence="2" key="1">
    <citation type="journal article" date="2023" name="Commun. Biol.">
        <title>Genome analysis of Parmales, the sister group of diatoms, reveals the evolutionary specialization of diatoms from phago-mixotrophs to photoautotrophs.</title>
        <authorList>
            <person name="Ban H."/>
            <person name="Sato S."/>
            <person name="Yoshikawa S."/>
            <person name="Yamada K."/>
            <person name="Nakamura Y."/>
            <person name="Ichinomiya M."/>
            <person name="Sato N."/>
            <person name="Blanc-Mathieu R."/>
            <person name="Endo H."/>
            <person name="Kuwata A."/>
            <person name="Ogata H."/>
        </authorList>
    </citation>
    <scope>NUCLEOTIDE SEQUENCE [LARGE SCALE GENOMIC DNA]</scope>
    <source>
        <strain evidence="2">NIES 3700</strain>
    </source>
</reference>
<dbReference type="EMBL" id="BRXW01000253">
    <property type="protein sequence ID" value="GMI16500.1"/>
    <property type="molecule type" value="Genomic_DNA"/>
</dbReference>
<organism evidence="1 2">
    <name type="scientific">Triparma laevis f. longispina</name>
    <dbReference type="NCBI Taxonomy" id="1714387"/>
    <lineage>
        <taxon>Eukaryota</taxon>
        <taxon>Sar</taxon>
        <taxon>Stramenopiles</taxon>
        <taxon>Ochrophyta</taxon>
        <taxon>Bolidophyceae</taxon>
        <taxon>Parmales</taxon>
        <taxon>Triparmaceae</taxon>
        <taxon>Triparma</taxon>
    </lineage>
</organism>
<dbReference type="OrthoDB" id="67308at2759"/>
<proteinExistence type="predicted"/>
<keyword evidence="2" id="KW-1185">Reference proteome</keyword>
<evidence type="ECO:0000313" key="2">
    <source>
        <dbReference type="Proteomes" id="UP001165122"/>
    </source>
</evidence>